<sequence length="111" mass="12346">MLGRDCDGKPLYPGDVVMFLPDDPENPMHKHAVGLEGTVECVCPHSQMSPDFKPGIWVIVHFSDRQNRSAALDRALKKIRSGKQPTTTWEEIKKTTGGWTPTVTDNEKEAA</sequence>
<comment type="caution">
    <text evidence="2">The sequence shown here is derived from an EMBL/GenBank/DDBJ whole genome shotgun (WGS) entry which is preliminary data.</text>
</comment>
<keyword evidence="3" id="KW-1185">Reference proteome</keyword>
<proteinExistence type="predicted"/>
<feature type="region of interest" description="Disordered" evidence="1">
    <location>
        <begin position="82"/>
        <end position="111"/>
    </location>
</feature>
<accession>A0ABU0W5K0</accession>
<reference evidence="2 3" key="1">
    <citation type="submission" date="2023-08" db="EMBL/GenBank/DDBJ databases">
        <title>Whole-genome sequencing of halo(alkali)philic microorganisms from hypersaline lakes.</title>
        <authorList>
            <person name="Sorokin D.Y."/>
            <person name="Abbas B."/>
            <person name="Merkel A.Y."/>
        </authorList>
    </citation>
    <scope>NUCLEOTIDE SEQUENCE [LARGE SCALE GENOMIC DNA]</scope>
    <source>
        <strain evidence="2 3">AB-CW4</strain>
    </source>
</reference>
<dbReference type="Proteomes" id="UP001239019">
    <property type="component" value="Unassembled WGS sequence"/>
</dbReference>
<evidence type="ECO:0000313" key="2">
    <source>
        <dbReference type="EMBL" id="MDQ2069289.1"/>
    </source>
</evidence>
<organism evidence="2 3">
    <name type="scientific">Natronospira bacteriovora</name>
    <dbReference type="NCBI Taxonomy" id="3069753"/>
    <lineage>
        <taxon>Bacteria</taxon>
        <taxon>Pseudomonadati</taxon>
        <taxon>Pseudomonadota</taxon>
        <taxon>Gammaproteobacteria</taxon>
        <taxon>Natronospirales</taxon>
        <taxon>Natronospiraceae</taxon>
        <taxon>Natronospira</taxon>
    </lineage>
</organism>
<gene>
    <name evidence="2" type="ORF">RBH19_05345</name>
</gene>
<name>A0ABU0W5K0_9GAMM</name>
<protein>
    <submittedName>
        <fullName evidence="2">Uncharacterized protein</fullName>
    </submittedName>
</protein>
<dbReference type="RefSeq" id="WP_306727773.1">
    <property type="nucleotide sequence ID" value="NZ_JAVDDT010000002.1"/>
</dbReference>
<evidence type="ECO:0000313" key="3">
    <source>
        <dbReference type="Proteomes" id="UP001239019"/>
    </source>
</evidence>
<dbReference type="EMBL" id="JAVDDT010000002">
    <property type="protein sequence ID" value="MDQ2069289.1"/>
    <property type="molecule type" value="Genomic_DNA"/>
</dbReference>
<evidence type="ECO:0000256" key="1">
    <source>
        <dbReference type="SAM" id="MobiDB-lite"/>
    </source>
</evidence>